<dbReference type="InParanoid" id="A0A0C2WKM3"/>
<dbReference type="EMBL" id="KN818276">
    <property type="protein sequence ID" value="KIL62082.1"/>
    <property type="molecule type" value="Genomic_DNA"/>
</dbReference>
<keyword evidence="2" id="KW-1185">Reference proteome</keyword>
<accession>A0A0C2WKM3</accession>
<protein>
    <submittedName>
        <fullName evidence="1">Uncharacterized protein</fullName>
    </submittedName>
</protein>
<reference evidence="1 2" key="1">
    <citation type="submission" date="2014-04" db="EMBL/GenBank/DDBJ databases">
        <title>Evolutionary Origins and Diversification of the Mycorrhizal Mutualists.</title>
        <authorList>
            <consortium name="DOE Joint Genome Institute"/>
            <consortium name="Mycorrhizal Genomics Consortium"/>
            <person name="Kohler A."/>
            <person name="Kuo A."/>
            <person name="Nagy L.G."/>
            <person name="Floudas D."/>
            <person name="Copeland A."/>
            <person name="Barry K.W."/>
            <person name="Cichocki N."/>
            <person name="Veneault-Fourrey C."/>
            <person name="LaButti K."/>
            <person name="Lindquist E.A."/>
            <person name="Lipzen A."/>
            <person name="Lundell T."/>
            <person name="Morin E."/>
            <person name="Murat C."/>
            <person name="Riley R."/>
            <person name="Ohm R."/>
            <person name="Sun H."/>
            <person name="Tunlid A."/>
            <person name="Henrissat B."/>
            <person name="Grigoriev I.V."/>
            <person name="Hibbett D.S."/>
            <person name="Martin F."/>
        </authorList>
    </citation>
    <scope>NUCLEOTIDE SEQUENCE [LARGE SCALE GENOMIC DNA]</scope>
    <source>
        <strain evidence="1 2">Koide BX008</strain>
    </source>
</reference>
<evidence type="ECO:0000313" key="2">
    <source>
        <dbReference type="Proteomes" id="UP000054549"/>
    </source>
</evidence>
<sequence>MEREDEVLVVGMHLYTHRHIVTSVTVTVASDLAGLGTHCFSSCYKNAILDHLSRVFAPWAASKRHEPPPHTYLLQGYLETDFLLLWALWLHEGVAFVLEL</sequence>
<dbReference type="AlphaFoldDB" id="A0A0C2WKM3"/>
<evidence type="ECO:0000313" key="1">
    <source>
        <dbReference type="EMBL" id="KIL62082.1"/>
    </source>
</evidence>
<gene>
    <name evidence="1" type="ORF">M378DRAFT_809076</name>
</gene>
<proteinExistence type="predicted"/>
<name>A0A0C2WKM3_AMAMK</name>
<organism evidence="1 2">
    <name type="scientific">Amanita muscaria (strain Koide BX008)</name>
    <dbReference type="NCBI Taxonomy" id="946122"/>
    <lineage>
        <taxon>Eukaryota</taxon>
        <taxon>Fungi</taxon>
        <taxon>Dikarya</taxon>
        <taxon>Basidiomycota</taxon>
        <taxon>Agaricomycotina</taxon>
        <taxon>Agaricomycetes</taxon>
        <taxon>Agaricomycetidae</taxon>
        <taxon>Agaricales</taxon>
        <taxon>Pluteineae</taxon>
        <taxon>Amanitaceae</taxon>
        <taxon>Amanita</taxon>
    </lineage>
</organism>
<dbReference type="Proteomes" id="UP000054549">
    <property type="component" value="Unassembled WGS sequence"/>
</dbReference>
<dbReference type="HOGENOM" id="CLU_2305355_0_0_1"/>